<dbReference type="InterPro" id="IPR001304">
    <property type="entry name" value="C-type_lectin-like"/>
</dbReference>
<dbReference type="GO" id="GO:0005230">
    <property type="term" value="F:extracellular ligand-gated monoatomic ion channel activity"/>
    <property type="evidence" value="ECO:0007669"/>
    <property type="project" value="InterPro"/>
</dbReference>
<dbReference type="SMART" id="SM00034">
    <property type="entry name" value="CLECT"/>
    <property type="match status" value="1"/>
</dbReference>
<dbReference type="PROSITE" id="PS00236">
    <property type="entry name" value="NEUROTR_ION_CHANNEL"/>
    <property type="match status" value="1"/>
</dbReference>
<dbReference type="Pfam" id="PF00354">
    <property type="entry name" value="Pentaxin"/>
    <property type="match status" value="1"/>
</dbReference>
<organism evidence="11 12">
    <name type="scientific">Penaeus vannamei</name>
    <name type="common">Whiteleg shrimp</name>
    <name type="synonym">Litopenaeus vannamei</name>
    <dbReference type="NCBI Taxonomy" id="6689"/>
    <lineage>
        <taxon>Eukaryota</taxon>
        <taxon>Metazoa</taxon>
        <taxon>Ecdysozoa</taxon>
        <taxon>Arthropoda</taxon>
        <taxon>Crustacea</taxon>
        <taxon>Multicrustacea</taxon>
        <taxon>Malacostraca</taxon>
        <taxon>Eumalacostraca</taxon>
        <taxon>Eucarida</taxon>
        <taxon>Decapoda</taxon>
        <taxon>Dendrobranchiata</taxon>
        <taxon>Penaeoidea</taxon>
        <taxon>Penaeidae</taxon>
        <taxon>Penaeus</taxon>
    </lineage>
</organism>
<dbReference type="SMART" id="SM00159">
    <property type="entry name" value="PTX"/>
    <property type="match status" value="1"/>
</dbReference>
<keyword evidence="4 7" id="KW-0472">Membrane</keyword>
<protein>
    <submittedName>
        <fullName evidence="11">CRE-MOD-1 protein</fullName>
    </submittedName>
</protein>
<dbReference type="InterPro" id="IPR036734">
    <property type="entry name" value="Neur_chan_lig-bd_sf"/>
</dbReference>
<evidence type="ECO:0000256" key="2">
    <source>
        <dbReference type="ARBA" id="ARBA00022692"/>
    </source>
</evidence>
<feature type="domain" description="Pentraxin (PTX)" evidence="10">
    <location>
        <begin position="40"/>
        <end position="259"/>
    </location>
</feature>
<evidence type="ECO:0000313" key="11">
    <source>
        <dbReference type="EMBL" id="ROT80481.1"/>
    </source>
</evidence>
<dbReference type="InterPro" id="IPR016186">
    <property type="entry name" value="C-type_lectin-like/link_sf"/>
</dbReference>
<dbReference type="SUPFAM" id="SSF57424">
    <property type="entry name" value="LDL receptor-like module"/>
    <property type="match status" value="1"/>
</dbReference>
<evidence type="ECO:0000256" key="7">
    <source>
        <dbReference type="SAM" id="Phobius"/>
    </source>
</evidence>
<dbReference type="SUPFAM" id="SSF63712">
    <property type="entry name" value="Nicotinic receptor ligand binding domain-like"/>
    <property type="match status" value="1"/>
</dbReference>
<gene>
    <name evidence="11" type="ORF">C7M84_000789</name>
</gene>
<keyword evidence="12" id="KW-1185">Reference proteome</keyword>
<dbReference type="Gene3D" id="3.10.100.10">
    <property type="entry name" value="Mannose-Binding Protein A, subunit A"/>
    <property type="match status" value="1"/>
</dbReference>
<dbReference type="AlphaFoldDB" id="A0A423TVK8"/>
<evidence type="ECO:0000256" key="6">
    <source>
        <dbReference type="PROSITE-ProRule" id="PRU00124"/>
    </source>
</evidence>
<feature type="transmembrane region" description="Helical" evidence="7">
    <location>
        <begin position="699"/>
        <end position="719"/>
    </location>
</feature>
<dbReference type="PROSITE" id="PS01209">
    <property type="entry name" value="LDLRA_1"/>
    <property type="match status" value="1"/>
</dbReference>
<evidence type="ECO:0000256" key="8">
    <source>
        <dbReference type="SAM" id="SignalP"/>
    </source>
</evidence>
<dbReference type="PROSITE" id="PS50068">
    <property type="entry name" value="LDLRA_2"/>
    <property type="match status" value="1"/>
</dbReference>
<feature type="transmembrane region" description="Helical" evidence="7">
    <location>
        <begin position="726"/>
        <end position="744"/>
    </location>
</feature>
<evidence type="ECO:0000313" key="12">
    <source>
        <dbReference type="Proteomes" id="UP000283509"/>
    </source>
</evidence>
<dbReference type="InterPro" id="IPR006201">
    <property type="entry name" value="Neur_channel"/>
</dbReference>
<dbReference type="PANTHER" id="PTHR18945">
    <property type="entry name" value="NEUROTRANSMITTER GATED ION CHANNEL"/>
    <property type="match status" value="1"/>
</dbReference>
<dbReference type="GO" id="GO:0004888">
    <property type="term" value="F:transmembrane signaling receptor activity"/>
    <property type="evidence" value="ECO:0007669"/>
    <property type="project" value="InterPro"/>
</dbReference>
<dbReference type="GO" id="GO:0016020">
    <property type="term" value="C:membrane"/>
    <property type="evidence" value="ECO:0007669"/>
    <property type="project" value="UniProtKB-SubCell"/>
</dbReference>
<dbReference type="InterPro" id="IPR016187">
    <property type="entry name" value="CTDL_fold"/>
</dbReference>
<feature type="disulfide bond" evidence="6">
    <location>
        <begin position="504"/>
        <end position="519"/>
    </location>
</feature>
<dbReference type="InterPro" id="IPR001759">
    <property type="entry name" value="PTX_dom"/>
</dbReference>
<dbReference type="CDD" id="cd00037">
    <property type="entry name" value="CLECT"/>
    <property type="match status" value="1"/>
</dbReference>
<reference evidence="11 12" key="1">
    <citation type="submission" date="2018-04" db="EMBL/GenBank/DDBJ databases">
        <authorList>
            <person name="Zhang X."/>
            <person name="Yuan J."/>
            <person name="Li F."/>
            <person name="Xiang J."/>
        </authorList>
    </citation>
    <scope>NUCLEOTIDE SEQUENCE [LARGE SCALE GENOMIC DNA]</scope>
    <source>
        <tissue evidence="11">Muscle</tissue>
    </source>
</reference>
<evidence type="ECO:0000256" key="5">
    <source>
        <dbReference type="ARBA" id="ARBA00023157"/>
    </source>
</evidence>
<feature type="domain" description="C-type lectin" evidence="9">
    <location>
        <begin position="253"/>
        <end position="388"/>
    </location>
</feature>
<dbReference type="InterPro" id="IPR006202">
    <property type="entry name" value="Neur_chan_lig-bd"/>
</dbReference>
<dbReference type="InterPro" id="IPR023415">
    <property type="entry name" value="LDLR_class-A_CS"/>
</dbReference>
<dbReference type="InterPro" id="IPR038050">
    <property type="entry name" value="Neuro_actylchol_rec"/>
</dbReference>
<dbReference type="OrthoDB" id="6379185at2759"/>
<dbReference type="SUPFAM" id="SSF49899">
    <property type="entry name" value="Concanavalin A-like lectins/glucanases"/>
    <property type="match status" value="1"/>
</dbReference>
<dbReference type="Gene3D" id="4.10.400.10">
    <property type="entry name" value="Low-density Lipoprotein Receptor"/>
    <property type="match status" value="1"/>
</dbReference>
<evidence type="ECO:0000256" key="1">
    <source>
        <dbReference type="ARBA" id="ARBA00004141"/>
    </source>
</evidence>
<feature type="disulfide bond" evidence="6">
    <location>
        <begin position="492"/>
        <end position="510"/>
    </location>
</feature>
<dbReference type="CDD" id="cd00112">
    <property type="entry name" value="LDLa"/>
    <property type="match status" value="1"/>
</dbReference>
<dbReference type="Proteomes" id="UP000283509">
    <property type="component" value="Unassembled WGS sequence"/>
</dbReference>
<name>A0A423TVK8_PENVA</name>
<dbReference type="InterPro" id="IPR002172">
    <property type="entry name" value="LDrepeatLR_classA_rpt"/>
</dbReference>
<dbReference type="Gene3D" id="1.20.58.390">
    <property type="entry name" value="Neurotransmitter-gated ion-channel transmembrane domain"/>
    <property type="match status" value="1"/>
</dbReference>
<dbReference type="InterPro" id="IPR018000">
    <property type="entry name" value="Neurotransmitter_ion_chnl_CS"/>
</dbReference>
<keyword evidence="2 7" id="KW-0812">Transmembrane</keyword>
<dbReference type="Pfam" id="PF02932">
    <property type="entry name" value="Neur_chan_memb"/>
    <property type="match status" value="1"/>
</dbReference>
<feature type="signal peptide" evidence="8">
    <location>
        <begin position="1"/>
        <end position="22"/>
    </location>
</feature>
<dbReference type="InterPro" id="IPR036719">
    <property type="entry name" value="Neuro-gated_channel_TM_sf"/>
</dbReference>
<keyword evidence="5 6" id="KW-1015">Disulfide bond</keyword>
<dbReference type="Gene3D" id="2.70.170.10">
    <property type="entry name" value="Neurotransmitter-gated ion-channel ligand-binding domain"/>
    <property type="match status" value="1"/>
</dbReference>
<dbReference type="InterPro" id="IPR013320">
    <property type="entry name" value="ConA-like_dom_sf"/>
</dbReference>
<comment type="subcellular location">
    <subcellularLocation>
        <location evidence="1">Membrane</location>
        <topology evidence="1">Multi-pass membrane protein</topology>
    </subcellularLocation>
</comment>
<accession>A0A423TVK8</accession>
<reference evidence="11 12" key="2">
    <citation type="submission" date="2019-01" db="EMBL/GenBank/DDBJ databases">
        <title>The decoding of complex shrimp genome reveals the adaptation for benthos swimmer, frequently molting mechanism and breeding impact on genome.</title>
        <authorList>
            <person name="Sun Y."/>
            <person name="Gao Y."/>
            <person name="Yu Y."/>
        </authorList>
    </citation>
    <scope>NUCLEOTIDE SEQUENCE [LARGE SCALE GENOMIC DNA]</scope>
    <source>
        <tissue evidence="11">Muscle</tissue>
    </source>
</reference>
<dbReference type="SUPFAM" id="SSF90112">
    <property type="entry name" value="Neurotransmitter-gated ion-channel transmembrane pore"/>
    <property type="match status" value="1"/>
</dbReference>
<evidence type="ECO:0000256" key="4">
    <source>
        <dbReference type="ARBA" id="ARBA00023136"/>
    </source>
</evidence>
<keyword evidence="3 7" id="KW-1133">Transmembrane helix</keyword>
<feature type="transmembrane region" description="Helical" evidence="7">
    <location>
        <begin position="825"/>
        <end position="848"/>
    </location>
</feature>
<feature type="disulfide bond" evidence="6">
    <location>
        <begin position="485"/>
        <end position="497"/>
    </location>
</feature>
<keyword evidence="8" id="KW-0732">Signal</keyword>
<evidence type="ECO:0000259" key="9">
    <source>
        <dbReference type="SMART" id="SM00034"/>
    </source>
</evidence>
<sequence length="852" mass="97105">MLLRFPVFVFVLLLTQLQRLYTQETADVTNTTAVDIPAPKRDATRVVLFQPLGRATTNSYMQFRGEIPDLTSVTFCFRARLEYLSLAQSTFISYFPGPEDQLTLFYDWEANEMVLGAYSNSVRATLPETSVKLYTWMSVCLGLDFATNTFAGVIDRAATSGNLTEAERGRKRHVPGGGTLVIAQEQDKEGGLFSIGQMFSGDMAQMRMFSRVLSEEEMLSYVDCGETPEGDVLLASFEDLDEWDILGDVEVALVPDEVLCEKKKREFIVLPEQRTFSEAQKMCEKLSLPMALPESEEENNDLFKLAVNVESLCLSSYSTNVWIGAQGNLETDEWQNLEDGAKLTYDNLDKRYTYITEASRCISQGGSFYPGIWYSTFCSRFKPCTACENAPKSSIRIRGLCRDSRLDREIHVQGLKNQKPMFQGTFYANVFWDNSTWVMTSRRYPDIRARMKIAFIDDYPVGLQRWEVDGDVCPDTEMDLMMTVCGAGSFTCNDGTCVKISQRCDLQVNCDDKSDEHECDRVLLEQKLALDVIIVLQWVDSRLQYFNLQEQQSRNLVQDRTEMWQPRLVITDDTGSQVDFNERRAALVVVKESEPLPDDDTRVKEGGLRWRHGEVTISYQCQFDLRRFPFDEQQCALTFQMGEMESLLVKLRRGEEGVVYKGPKQLPEYKVSQVVMQAISSNATEGQLVTMTLTNLYRYYLGNAYVPSLLLVIICYSTFYFRVEEFGDRIMVSITAMLVLVALFSQTSSTIPRTTYLKYIDVWYMFYIVLDFIMIILLVVINYVRWNVSESNLTARTTVVAPMVDSLMAKSSRGSLKGGRTLPQLLNLGCCVLLPLINFVFTFCYVIISIGY</sequence>
<proteinExistence type="predicted"/>
<comment type="caution">
    <text evidence="11">The sequence shown here is derived from an EMBL/GenBank/DDBJ whole genome shotgun (WGS) entry which is preliminary data.</text>
</comment>
<evidence type="ECO:0000259" key="10">
    <source>
        <dbReference type="SMART" id="SM00159"/>
    </source>
</evidence>
<evidence type="ECO:0000256" key="3">
    <source>
        <dbReference type="ARBA" id="ARBA00022989"/>
    </source>
</evidence>
<feature type="chain" id="PRO_5019360081" evidence="8">
    <location>
        <begin position="23"/>
        <end position="852"/>
    </location>
</feature>
<dbReference type="Pfam" id="PF00057">
    <property type="entry name" value="Ldl_recept_a"/>
    <property type="match status" value="1"/>
</dbReference>
<dbReference type="Pfam" id="PF02931">
    <property type="entry name" value="Neur_chan_LBD"/>
    <property type="match status" value="1"/>
</dbReference>
<dbReference type="SMART" id="SM00192">
    <property type="entry name" value="LDLa"/>
    <property type="match status" value="1"/>
</dbReference>
<feature type="transmembrane region" description="Helical" evidence="7">
    <location>
        <begin position="764"/>
        <end position="784"/>
    </location>
</feature>
<dbReference type="InterPro" id="IPR006029">
    <property type="entry name" value="Neurotrans-gated_channel_TM"/>
</dbReference>
<dbReference type="Gene3D" id="2.60.120.200">
    <property type="match status" value="1"/>
</dbReference>
<dbReference type="SUPFAM" id="SSF56436">
    <property type="entry name" value="C-type lectin-like"/>
    <property type="match status" value="1"/>
</dbReference>
<dbReference type="InterPro" id="IPR036055">
    <property type="entry name" value="LDL_receptor-like_sf"/>
</dbReference>
<dbReference type="EMBL" id="QCYY01001116">
    <property type="protein sequence ID" value="ROT80481.1"/>
    <property type="molecule type" value="Genomic_DNA"/>
</dbReference>